<sequence length="380" mass="40950">MKKVSPSPGPWPSALVSNEKLVLKDATADTRWSIIPTGVLYMATPLVQNSVSLGPEMRDSCPDWPSVVALPRQSTLSWHRNPSASWSREKESAWPPRKTERRSRRIRPSAVEVAVGPIGDERSATLVGSAARIHGPISTSSSSCTILKSAVAPRPWDLPTAGVPRMAHLRGSDSAGIPNARGPNSELRSQAAQPIIAHSSSSECLPFHPSAAPCSPLAAQSPLNLDPGREEWQQEEEEEEAAASQVRKSCSCAARESRGGSQPQSGGDGDLQWRRGSNQMKFLGSVFITRRGPRVRWIAFVDGPDVKPSTGSGSGGDFETIPGVSSSTHGLLEKSELWTSSVGMDRTLRSHGDLTRPVARPLFYLRSSNSSSPLRESRLQ</sequence>
<protein>
    <submittedName>
        <fullName evidence="2">Uncharacterized protein</fullName>
    </submittedName>
</protein>
<dbReference type="Proteomes" id="UP001162541">
    <property type="component" value="Chromosome 5"/>
</dbReference>
<gene>
    <name evidence="2" type="ORF">Mp_5g06010</name>
</gene>
<feature type="region of interest" description="Disordered" evidence="1">
    <location>
        <begin position="79"/>
        <end position="105"/>
    </location>
</feature>
<feature type="region of interest" description="Disordered" evidence="1">
    <location>
        <begin position="155"/>
        <end position="192"/>
    </location>
</feature>
<proteinExistence type="predicted"/>
<evidence type="ECO:0000256" key="1">
    <source>
        <dbReference type="SAM" id="MobiDB-lite"/>
    </source>
</evidence>
<evidence type="ECO:0000313" key="2">
    <source>
        <dbReference type="EMBL" id="BBN10739.1"/>
    </source>
</evidence>
<reference evidence="3" key="1">
    <citation type="journal article" date="2020" name="Curr. Biol.">
        <title>Chromatin organization in early land plants reveals an ancestral association between H3K27me3, transposons, and constitutive heterochromatin.</title>
        <authorList>
            <person name="Montgomery S.A."/>
            <person name="Tanizawa Y."/>
            <person name="Galik B."/>
            <person name="Wang N."/>
            <person name="Ito T."/>
            <person name="Mochizuki T."/>
            <person name="Akimcheva S."/>
            <person name="Bowman J.L."/>
            <person name="Cognat V."/>
            <person name="Marechal-Drouard L."/>
            <person name="Ekker H."/>
            <person name="Hong S.F."/>
            <person name="Kohchi T."/>
            <person name="Lin S.S."/>
            <person name="Liu L.D."/>
            <person name="Nakamura Y."/>
            <person name="Valeeva L.R."/>
            <person name="Shakirov E.V."/>
            <person name="Shippen D.E."/>
            <person name="Wei W.L."/>
            <person name="Yagura M."/>
            <person name="Yamaoka S."/>
            <person name="Yamato K.T."/>
            <person name="Liu C."/>
            <person name="Berger F."/>
        </authorList>
    </citation>
    <scope>NUCLEOTIDE SEQUENCE [LARGE SCALE GENOMIC DNA]</scope>
    <source>
        <strain evidence="3">Tak-1</strain>
    </source>
</reference>
<organism evidence="2 3">
    <name type="scientific">Marchantia polymorpha subsp. ruderalis</name>
    <dbReference type="NCBI Taxonomy" id="1480154"/>
    <lineage>
        <taxon>Eukaryota</taxon>
        <taxon>Viridiplantae</taxon>
        <taxon>Streptophyta</taxon>
        <taxon>Embryophyta</taxon>
        <taxon>Marchantiophyta</taxon>
        <taxon>Marchantiopsida</taxon>
        <taxon>Marchantiidae</taxon>
        <taxon>Marchantiales</taxon>
        <taxon>Marchantiaceae</taxon>
        <taxon>Marchantia</taxon>
    </lineage>
</organism>
<name>A0AAF6BFF5_MARPO</name>
<feature type="region of interest" description="Disordered" evidence="1">
    <location>
        <begin position="215"/>
        <end position="275"/>
    </location>
</feature>
<evidence type="ECO:0000313" key="3">
    <source>
        <dbReference type="Proteomes" id="UP001162541"/>
    </source>
</evidence>
<dbReference type="AlphaFoldDB" id="A0AAF6BFF5"/>
<accession>A0AAF6BFF5</accession>
<dbReference type="EMBL" id="AP019870">
    <property type="protein sequence ID" value="BBN10739.1"/>
    <property type="molecule type" value="Genomic_DNA"/>
</dbReference>